<sequence>MVVPKWKQNSLLIVWVLVWPLSLWLLYQFWIPGDKIYWVDILSFALLMCIVALFPLIVNNTPIFFVHGIGFAVFLYYGLFIEVVLTQLAVIILLIKLRVRRTEWHRIPVNMLMFLFVSLLSAGVYHKFGGIHGRIPFDSYQDVVPILVYVATVFISNQLLLKLFQKFLSGRKVKLFDKGFIWETSTTLLVLPVGFILYLLYTEIQVQAVYYVGIPFVSISFILMLYHSSQLINHYLQKTSEIGHELTGQLDVKEVIDLFIERITSLLHIDYVYVYEVVDDRNTMQLVRFYDQEKLLEFPSKTKLRKNEGVSGKVWAQQQGVYYTNGNQWNEKGFHQLPPVVNSLISLPMERNGAVVGVITVISRKKRAYEKYQYMILDILTNYLAVAIENAKNYEETRSKSERCPLTHLYNYRFFENYLQNYFTMMKKKRIREHISLILIDLDHFKSINDQYGHESGNEVLRQIAKRLTDVIGDKGIVARYGGEEFVVLLPETIQSHCLYIAEAIRGAIARDPFLLNKHILPGQNQLEIHITASLGIATYPDNCEDPVELIRYADRAMYVGAKQKGRNKVAIYEKLTNTDTMQEE</sequence>
<dbReference type="GO" id="GO:0043709">
    <property type="term" value="P:cell adhesion involved in single-species biofilm formation"/>
    <property type="evidence" value="ECO:0007669"/>
    <property type="project" value="TreeGrafter"/>
</dbReference>
<dbReference type="SMART" id="SM00065">
    <property type="entry name" value="GAF"/>
    <property type="match status" value="1"/>
</dbReference>
<dbReference type="SUPFAM" id="SSF55781">
    <property type="entry name" value="GAF domain-like"/>
    <property type="match status" value="1"/>
</dbReference>
<dbReference type="SUPFAM" id="SSF55073">
    <property type="entry name" value="Nucleotide cyclase"/>
    <property type="match status" value="1"/>
</dbReference>
<dbReference type="AlphaFoldDB" id="A0A9X4AL56"/>
<dbReference type="GO" id="GO:1902201">
    <property type="term" value="P:negative regulation of bacterial-type flagellum-dependent cell motility"/>
    <property type="evidence" value="ECO:0007669"/>
    <property type="project" value="TreeGrafter"/>
</dbReference>
<dbReference type="SMART" id="SM00267">
    <property type="entry name" value="GGDEF"/>
    <property type="match status" value="1"/>
</dbReference>
<dbReference type="InterPro" id="IPR043128">
    <property type="entry name" value="Rev_trsase/Diguanyl_cyclase"/>
</dbReference>
<feature type="transmembrane region" description="Helical" evidence="1">
    <location>
        <begin position="37"/>
        <end position="58"/>
    </location>
</feature>
<feature type="transmembrane region" description="Helical" evidence="1">
    <location>
        <begin position="180"/>
        <end position="201"/>
    </location>
</feature>
<gene>
    <name evidence="3" type="ORF">NC797_05160</name>
</gene>
<dbReference type="GO" id="GO:0052621">
    <property type="term" value="F:diguanylate cyclase activity"/>
    <property type="evidence" value="ECO:0007669"/>
    <property type="project" value="TreeGrafter"/>
</dbReference>
<dbReference type="Gene3D" id="3.30.450.40">
    <property type="match status" value="1"/>
</dbReference>
<feature type="domain" description="GGDEF" evidence="2">
    <location>
        <begin position="433"/>
        <end position="575"/>
    </location>
</feature>
<dbReference type="InterPro" id="IPR029016">
    <property type="entry name" value="GAF-like_dom_sf"/>
</dbReference>
<feature type="transmembrane region" description="Helical" evidence="1">
    <location>
        <begin position="207"/>
        <end position="226"/>
    </location>
</feature>
<dbReference type="InterPro" id="IPR000160">
    <property type="entry name" value="GGDEF_dom"/>
</dbReference>
<feature type="transmembrane region" description="Helical" evidence="1">
    <location>
        <begin position="12"/>
        <end position="30"/>
    </location>
</feature>
<comment type="caution">
    <text evidence="3">The sequence shown here is derived from an EMBL/GenBank/DDBJ whole genome shotgun (WGS) entry which is preliminary data.</text>
</comment>
<feature type="transmembrane region" description="Helical" evidence="1">
    <location>
        <begin position="107"/>
        <end position="126"/>
    </location>
</feature>
<evidence type="ECO:0000313" key="4">
    <source>
        <dbReference type="Proteomes" id="UP001145050"/>
    </source>
</evidence>
<dbReference type="InterPro" id="IPR003018">
    <property type="entry name" value="GAF"/>
</dbReference>
<dbReference type="PANTHER" id="PTHR45138">
    <property type="entry name" value="REGULATORY COMPONENTS OF SENSORY TRANSDUCTION SYSTEM"/>
    <property type="match status" value="1"/>
</dbReference>
<dbReference type="PROSITE" id="PS50887">
    <property type="entry name" value="GGDEF"/>
    <property type="match status" value="1"/>
</dbReference>
<proteinExistence type="predicted"/>
<dbReference type="InterPro" id="IPR029787">
    <property type="entry name" value="Nucleotide_cyclase"/>
</dbReference>
<dbReference type="Proteomes" id="UP001145050">
    <property type="component" value="Unassembled WGS sequence"/>
</dbReference>
<dbReference type="PANTHER" id="PTHR45138:SF9">
    <property type="entry name" value="DIGUANYLATE CYCLASE DGCM-RELATED"/>
    <property type="match status" value="1"/>
</dbReference>
<accession>A0A9X4AL56</accession>
<dbReference type="CDD" id="cd01949">
    <property type="entry name" value="GGDEF"/>
    <property type="match status" value="1"/>
</dbReference>
<evidence type="ECO:0000259" key="2">
    <source>
        <dbReference type="PROSITE" id="PS50887"/>
    </source>
</evidence>
<keyword evidence="1" id="KW-1133">Transmembrane helix</keyword>
<dbReference type="InterPro" id="IPR050469">
    <property type="entry name" value="Diguanylate_Cyclase"/>
</dbReference>
<feature type="transmembrane region" description="Helical" evidence="1">
    <location>
        <begin position="64"/>
        <end position="95"/>
    </location>
</feature>
<organism evidence="3 4">
    <name type="scientific">Terrihalobacillus insolitus</name>
    <dbReference type="NCBI Taxonomy" id="2950438"/>
    <lineage>
        <taxon>Bacteria</taxon>
        <taxon>Bacillati</taxon>
        <taxon>Bacillota</taxon>
        <taxon>Bacilli</taxon>
        <taxon>Bacillales</taxon>
        <taxon>Bacillaceae</taxon>
        <taxon>Terrihalobacillus</taxon>
    </lineage>
</organism>
<name>A0A9X4AL56_9BACI</name>
<dbReference type="FunFam" id="3.30.70.270:FF:000001">
    <property type="entry name" value="Diguanylate cyclase domain protein"/>
    <property type="match status" value="1"/>
</dbReference>
<evidence type="ECO:0000256" key="1">
    <source>
        <dbReference type="SAM" id="Phobius"/>
    </source>
</evidence>
<dbReference type="EMBL" id="JAMQKB010000003">
    <property type="protein sequence ID" value="MDC3423896.1"/>
    <property type="molecule type" value="Genomic_DNA"/>
</dbReference>
<dbReference type="GO" id="GO:0005886">
    <property type="term" value="C:plasma membrane"/>
    <property type="evidence" value="ECO:0007669"/>
    <property type="project" value="TreeGrafter"/>
</dbReference>
<dbReference type="Pfam" id="PF00990">
    <property type="entry name" value="GGDEF"/>
    <property type="match status" value="1"/>
</dbReference>
<dbReference type="Gene3D" id="3.30.70.270">
    <property type="match status" value="1"/>
</dbReference>
<keyword evidence="4" id="KW-1185">Reference proteome</keyword>
<dbReference type="RefSeq" id="WP_272435677.1">
    <property type="nucleotide sequence ID" value="NZ_JAMQKB010000003.1"/>
</dbReference>
<reference evidence="3" key="1">
    <citation type="submission" date="2022-06" db="EMBL/GenBank/DDBJ databases">
        <title>Aquibacillus sp. a new bacterium isolated from soil saline samples.</title>
        <authorList>
            <person name="Galisteo C."/>
            <person name="De La Haba R."/>
            <person name="Sanchez-Porro C."/>
            <person name="Ventosa A."/>
        </authorList>
    </citation>
    <scope>NUCLEOTIDE SEQUENCE</scope>
    <source>
        <strain evidence="3">3ASR75-11</strain>
    </source>
</reference>
<dbReference type="Pfam" id="PF13185">
    <property type="entry name" value="GAF_2"/>
    <property type="match status" value="1"/>
</dbReference>
<protein>
    <submittedName>
        <fullName evidence="3">Sensor domain-containing diguanylate cyclase</fullName>
    </submittedName>
</protein>
<dbReference type="NCBIfam" id="TIGR00254">
    <property type="entry name" value="GGDEF"/>
    <property type="match status" value="1"/>
</dbReference>
<feature type="transmembrane region" description="Helical" evidence="1">
    <location>
        <begin position="146"/>
        <end position="168"/>
    </location>
</feature>
<keyword evidence="1" id="KW-0812">Transmembrane</keyword>
<keyword evidence="1" id="KW-0472">Membrane</keyword>
<evidence type="ECO:0000313" key="3">
    <source>
        <dbReference type="EMBL" id="MDC3423896.1"/>
    </source>
</evidence>